<dbReference type="Proteomes" id="UP001151760">
    <property type="component" value="Unassembled WGS sequence"/>
</dbReference>
<reference evidence="2" key="2">
    <citation type="submission" date="2022-01" db="EMBL/GenBank/DDBJ databases">
        <authorList>
            <person name="Yamashiro T."/>
            <person name="Shiraishi A."/>
            <person name="Satake H."/>
            <person name="Nakayama K."/>
        </authorList>
    </citation>
    <scope>NUCLEOTIDE SEQUENCE</scope>
</reference>
<comment type="caution">
    <text evidence="2">The sequence shown here is derived from an EMBL/GenBank/DDBJ whole genome shotgun (WGS) entry which is preliminary data.</text>
</comment>
<sequence length="88" mass="9514">MSCLPSDNNCRALPDLKSGSGSSETQRLPRRHISLENITPMINKWQHFEIQMLSLPAGRGDPRIHHQLDSSLGFGGSAGGAGTTFVIL</sequence>
<accession>A0ABQ5H500</accession>
<proteinExistence type="predicted"/>
<reference evidence="2" key="1">
    <citation type="journal article" date="2022" name="Int. J. Mol. Sci.">
        <title>Draft Genome of Tanacetum Coccineum: Genomic Comparison of Closely Related Tanacetum-Family Plants.</title>
        <authorList>
            <person name="Yamashiro T."/>
            <person name="Shiraishi A."/>
            <person name="Nakayama K."/>
            <person name="Satake H."/>
        </authorList>
    </citation>
    <scope>NUCLEOTIDE SEQUENCE</scope>
</reference>
<organism evidence="2 3">
    <name type="scientific">Tanacetum coccineum</name>
    <dbReference type="NCBI Taxonomy" id="301880"/>
    <lineage>
        <taxon>Eukaryota</taxon>
        <taxon>Viridiplantae</taxon>
        <taxon>Streptophyta</taxon>
        <taxon>Embryophyta</taxon>
        <taxon>Tracheophyta</taxon>
        <taxon>Spermatophyta</taxon>
        <taxon>Magnoliopsida</taxon>
        <taxon>eudicotyledons</taxon>
        <taxon>Gunneridae</taxon>
        <taxon>Pentapetalae</taxon>
        <taxon>asterids</taxon>
        <taxon>campanulids</taxon>
        <taxon>Asterales</taxon>
        <taxon>Asteraceae</taxon>
        <taxon>Asteroideae</taxon>
        <taxon>Anthemideae</taxon>
        <taxon>Anthemidinae</taxon>
        <taxon>Tanacetum</taxon>
    </lineage>
</organism>
<protein>
    <submittedName>
        <fullName evidence="2">Uncharacterized protein</fullName>
    </submittedName>
</protein>
<evidence type="ECO:0000256" key="1">
    <source>
        <dbReference type="SAM" id="MobiDB-lite"/>
    </source>
</evidence>
<evidence type="ECO:0000313" key="3">
    <source>
        <dbReference type="Proteomes" id="UP001151760"/>
    </source>
</evidence>
<name>A0ABQ5H500_9ASTR</name>
<dbReference type="EMBL" id="BQNB010019217">
    <property type="protein sequence ID" value="GJT82967.1"/>
    <property type="molecule type" value="Genomic_DNA"/>
</dbReference>
<keyword evidence="3" id="KW-1185">Reference proteome</keyword>
<feature type="region of interest" description="Disordered" evidence="1">
    <location>
        <begin position="1"/>
        <end position="31"/>
    </location>
</feature>
<evidence type="ECO:0000313" key="2">
    <source>
        <dbReference type="EMBL" id="GJT82967.1"/>
    </source>
</evidence>
<gene>
    <name evidence="2" type="ORF">Tco_1057309</name>
</gene>